<sequence>MTWDPRPIMPAFQRELDPLLLLPVRLFIACLLADMRWCDDVTVQGVLRLSERKFAPHVERLRAAGYLETRTEGRRVKLRLTVLGIDRLTEHVKALDRVANTAAEIVIAQRAALRPSMGPES</sequence>
<dbReference type="InterPro" id="IPR036390">
    <property type="entry name" value="WH_DNA-bd_sf"/>
</dbReference>
<dbReference type="SUPFAM" id="SSF46785">
    <property type="entry name" value="Winged helix' DNA-binding domain"/>
    <property type="match status" value="1"/>
</dbReference>
<dbReference type="InterPro" id="IPR036388">
    <property type="entry name" value="WH-like_DNA-bd_sf"/>
</dbReference>
<evidence type="ECO:0000313" key="2">
    <source>
        <dbReference type="Proteomes" id="UP000215199"/>
    </source>
</evidence>
<keyword evidence="2" id="KW-1185">Reference proteome</keyword>
<reference evidence="2" key="1">
    <citation type="submission" date="2017-07" db="EMBL/GenBank/DDBJ databases">
        <title>Comparative genome mining reveals phylogenetic distribution patterns of secondary metabolites in Amycolatopsis.</title>
        <authorList>
            <person name="Adamek M."/>
            <person name="Alanjary M."/>
            <person name="Sales-Ortells H."/>
            <person name="Goodfellow M."/>
            <person name="Bull A.T."/>
            <person name="Kalinowski J."/>
            <person name="Ziemert N."/>
        </authorList>
    </citation>
    <scope>NUCLEOTIDE SEQUENCE [LARGE SCALE GENOMIC DNA]</scope>
    <source>
        <strain evidence="2">H5</strain>
    </source>
</reference>
<proteinExistence type="predicted"/>
<organism evidence="1 2">
    <name type="scientific">Amycolatopsis vastitatis</name>
    <dbReference type="NCBI Taxonomy" id="1905142"/>
    <lineage>
        <taxon>Bacteria</taxon>
        <taxon>Bacillati</taxon>
        <taxon>Actinomycetota</taxon>
        <taxon>Actinomycetes</taxon>
        <taxon>Pseudonocardiales</taxon>
        <taxon>Pseudonocardiaceae</taxon>
        <taxon>Amycolatopsis</taxon>
    </lineage>
</organism>
<name>A0A229TBF8_9PSEU</name>
<comment type="caution">
    <text evidence="1">The sequence shown here is derived from an EMBL/GenBank/DDBJ whole genome shotgun (WGS) entry which is preliminary data.</text>
</comment>
<dbReference type="Gene3D" id="1.10.10.10">
    <property type="entry name" value="Winged helix-like DNA-binding domain superfamily/Winged helix DNA-binding domain"/>
    <property type="match status" value="1"/>
</dbReference>
<dbReference type="RefSeq" id="WP_093947947.1">
    <property type="nucleotide sequence ID" value="NZ_NMUL01000011.1"/>
</dbReference>
<accession>A0A229TBF8</accession>
<dbReference type="Proteomes" id="UP000215199">
    <property type="component" value="Unassembled WGS sequence"/>
</dbReference>
<evidence type="ECO:0000313" key="1">
    <source>
        <dbReference type="EMBL" id="OXM68261.1"/>
    </source>
</evidence>
<gene>
    <name evidence="1" type="ORF">CF165_14060</name>
</gene>
<dbReference type="EMBL" id="NMUL01000011">
    <property type="protein sequence ID" value="OXM68261.1"/>
    <property type="molecule type" value="Genomic_DNA"/>
</dbReference>
<dbReference type="AlphaFoldDB" id="A0A229TBF8"/>
<protein>
    <submittedName>
        <fullName evidence="1">MarR family transcriptional regulator</fullName>
    </submittedName>
</protein>
<dbReference type="OrthoDB" id="3637317at2"/>